<accession>A0A8X6XB85</accession>
<evidence type="ECO:0000313" key="1">
    <source>
        <dbReference type="EMBL" id="GFY49656.1"/>
    </source>
</evidence>
<comment type="caution">
    <text evidence="1">The sequence shown here is derived from an EMBL/GenBank/DDBJ whole genome shotgun (WGS) entry which is preliminary data.</text>
</comment>
<reference evidence="1" key="1">
    <citation type="submission" date="2020-08" db="EMBL/GenBank/DDBJ databases">
        <title>Multicomponent nature underlies the extraordinary mechanical properties of spider dragline silk.</title>
        <authorList>
            <person name="Kono N."/>
            <person name="Nakamura H."/>
            <person name="Mori M."/>
            <person name="Yoshida Y."/>
            <person name="Ohtoshi R."/>
            <person name="Malay A.D."/>
            <person name="Moran D.A.P."/>
            <person name="Tomita M."/>
            <person name="Numata K."/>
            <person name="Arakawa K."/>
        </authorList>
    </citation>
    <scope>NUCLEOTIDE SEQUENCE</scope>
</reference>
<gene>
    <name evidence="1" type="ORF">TNIN_415291</name>
</gene>
<protein>
    <submittedName>
        <fullName evidence="1">Uncharacterized protein</fullName>
    </submittedName>
</protein>
<sequence>MAEWLWHRTPASFAECGHHLKRGFIYWLLLKQNEMDLKTKVDNESKRKEHCVQDGRMVMASDFCTVCKMQQIAVFSPCGIGEIRRLMGKRDLKKKNERQMRYKMSL</sequence>
<dbReference type="EMBL" id="BMAV01007120">
    <property type="protein sequence ID" value="GFY49656.1"/>
    <property type="molecule type" value="Genomic_DNA"/>
</dbReference>
<evidence type="ECO:0000313" key="2">
    <source>
        <dbReference type="Proteomes" id="UP000886998"/>
    </source>
</evidence>
<organism evidence="1 2">
    <name type="scientific">Trichonephila inaurata madagascariensis</name>
    <dbReference type="NCBI Taxonomy" id="2747483"/>
    <lineage>
        <taxon>Eukaryota</taxon>
        <taxon>Metazoa</taxon>
        <taxon>Ecdysozoa</taxon>
        <taxon>Arthropoda</taxon>
        <taxon>Chelicerata</taxon>
        <taxon>Arachnida</taxon>
        <taxon>Araneae</taxon>
        <taxon>Araneomorphae</taxon>
        <taxon>Entelegynae</taxon>
        <taxon>Araneoidea</taxon>
        <taxon>Nephilidae</taxon>
        <taxon>Trichonephila</taxon>
        <taxon>Trichonephila inaurata</taxon>
    </lineage>
</organism>
<proteinExistence type="predicted"/>
<keyword evidence="2" id="KW-1185">Reference proteome</keyword>
<dbReference type="AlphaFoldDB" id="A0A8X6XB85"/>
<name>A0A8X6XB85_9ARAC</name>
<dbReference type="Proteomes" id="UP000886998">
    <property type="component" value="Unassembled WGS sequence"/>
</dbReference>